<evidence type="ECO:0000313" key="5">
    <source>
        <dbReference type="Proteomes" id="UP000285201"/>
    </source>
</evidence>
<evidence type="ECO:0000313" key="4">
    <source>
        <dbReference type="Proteomes" id="UP000284794"/>
    </source>
</evidence>
<dbReference type="Proteomes" id="UP000285201">
    <property type="component" value="Unassembled WGS sequence"/>
</dbReference>
<dbReference type="AlphaFoldDB" id="A0A414D394"/>
<evidence type="ECO:0000313" key="1">
    <source>
        <dbReference type="EMBL" id="RHC10462.1"/>
    </source>
</evidence>
<dbReference type="EMBL" id="QROY01000014">
    <property type="protein sequence ID" value="RHL65631.1"/>
    <property type="molecule type" value="Genomic_DNA"/>
</dbReference>
<sequence>MKRILKGMAEAAKKTAKASVNSASFLSMY</sequence>
<evidence type="ECO:0000313" key="3">
    <source>
        <dbReference type="EMBL" id="RHL65631.1"/>
    </source>
</evidence>
<proteinExistence type="predicted"/>
<dbReference type="Proteomes" id="UP000284794">
    <property type="component" value="Unassembled WGS sequence"/>
</dbReference>
<dbReference type="InterPro" id="IPR009229">
    <property type="entry name" value="AgrD"/>
</dbReference>
<evidence type="ECO:0000313" key="6">
    <source>
        <dbReference type="Proteomes" id="UP000285844"/>
    </source>
</evidence>
<gene>
    <name evidence="3" type="ORF">DW007_13280</name>
    <name evidence="2" type="ORF">DW811_14500</name>
    <name evidence="1" type="ORF">DW858_14940</name>
</gene>
<evidence type="ECO:0000313" key="2">
    <source>
        <dbReference type="EMBL" id="RHD04013.1"/>
    </source>
</evidence>
<comment type="caution">
    <text evidence="2">The sequence shown here is derived from an EMBL/GenBank/DDBJ whole genome shotgun (WGS) entry which is preliminary data.</text>
</comment>
<accession>A0A414D394</accession>
<dbReference type="EMBL" id="QSIS01000033">
    <property type="protein sequence ID" value="RHD04013.1"/>
    <property type="molecule type" value="Genomic_DNA"/>
</dbReference>
<dbReference type="EMBL" id="QSHM01000036">
    <property type="protein sequence ID" value="RHC10462.1"/>
    <property type="molecule type" value="Genomic_DNA"/>
</dbReference>
<dbReference type="Proteomes" id="UP000285844">
    <property type="component" value="Unassembled WGS sequence"/>
</dbReference>
<dbReference type="RefSeq" id="WP_118010221.1">
    <property type="nucleotide sequence ID" value="NZ_DAWEJN010000008.1"/>
</dbReference>
<dbReference type="NCBIfam" id="TIGR04223">
    <property type="entry name" value="quorum_AgrD"/>
    <property type="match status" value="1"/>
</dbReference>
<organism evidence="2 4">
    <name type="scientific">Lachnospira eligens</name>
    <dbReference type="NCBI Taxonomy" id="39485"/>
    <lineage>
        <taxon>Bacteria</taxon>
        <taxon>Bacillati</taxon>
        <taxon>Bacillota</taxon>
        <taxon>Clostridia</taxon>
        <taxon>Lachnospirales</taxon>
        <taxon>Lachnospiraceae</taxon>
        <taxon>Lachnospira</taxon>
    </lineage>
</organism>
<name>A0A414D394_9FIRM</name>
<protein>
    <submittedName>
        <fullName evidence="2">Cyclic lactone autoinducer peptide</fullName>
    </submittedName>
</protein>
<reference evidence="4 5" key="1">
    <citation type="submission" date="2018-08" db="EMBL/GenBank/DDBJ databases">
        <title>A genome reference for cultivated species of the human gut microbiota.</title>
        <authorList>
            <person name="Zou Y."/>
            <person name="Xue W."/>
            <person name="Luo G."/>
        </authorList>
    </citation>
    <scope>NUCLEOTIDE SEQUENCE [LARGE SCALE GENOMIC DNA]</scope>
    <source>
        <strain evidence="3 5">AF36-7BH</strain>
        <strain evidence="2 4">AM32-2AC</strain>
        <strain evidence="1 6">AM37-3BH</strain>
    </source>
</reference>